<evidence type="ECO:0000313" key="1">
    <source>
        <dbReference type="EMBL" id="CAB5011057.1"/>
    </source>
</evidence>
<organism evidence="1">
    <name type="scientific">freshwater metagenome</name>
    <dbReference type="NCBI Taxonomy" id="449393"/>
    <lineage>
        <taxon>unclassified sequences</taxon>
        <taxon>metagenomes</taxon>
        <taxon>ecological metagenomes</taxon>
    </lineage>
</organism>
<proteinExistence type="predicted"/>
<reference evidence="1" key="1">
    <citation type="submission" date="2020-05" db="EMBL/GenBank/DDBJ databases">
        <authorList>
            <person name="Chiriac C."/>
            <person name="Salcher M."/>
            <person name="Ghai R."/>
            <person name="Kavagutti S V."/>
        </authorList>
    </citation>
    <scope>NUCLEOTIDE SEQUENCE</scope>
</reference>
<name>A0A6J7Q073_9ZZZZ</name>
<dbReference type="AlphaFoldDB" id="A0A6J7Q073"/>
<accession>A0A6J7Q073</accession>
<dbReference type="EMBL" id="CAFBPD010000142">
    <property type="protein sequence ID" value="CAB5011057.1"/>
    <property type="molecule type" value="Genomic_DNA"/>
</dbReference>
<protein>
    <submittedName>
        <fullName evidence="1">Unannotated protein</fullName>
    </submittedName>
</protein>
<gene>
    <name evidence="1" type="ORF">UFOPK4061_00873</name>
</gene>
<sequence>MLIADHDGGLVQPFGPTRVAEAIPQANGVGDVGSGEICGRGPSVEPEVPARDHPVDLCLLAHEFAHEDAPGGDIRAAPGQRTARIVEPGEHWFDKARSRIGKRIAHQASMVPRLWLPAQ</sequence>